<sequence length="121" mass="14459">MEVSQMMRHCSCVLQVPQQKLTLPPINRLFRMIGIATKKEMQLFNNGIPRNMPTFQKLIVNFECNFDEEQQNLLKTLDDYLIHFKNGRLPGQHVLFGKMEERDWGFLEYKHLDHHLKQFNV</sequence>
<organism evidence="1 2">
    <name type="scientific">Chryseobacterium hagamense</name>
    <dbReference type="NCBI Taxonomy" id="395935"/>
    <lineage>
        <taxon>Bacteria</taxon>
        <taxon>Pseudomonadati</taxon>
        <taxon>Bacteroidota</taxon>
        <taxon>Flavobacteriia</taxon>
        <taxon>Flavobacteriales</taxon>
        <taxon>Weeksellaceae</taxon>
        <taxon>Chryseobacterium group</taxon>
        <taxon>Chryseobacterium</taxon>
    </lineage>
</organism>
<keyword evidence="2" id="KW-1185">Reference proteome</keyword>
<comment type="caution">
    <text evidence="1">The sequence shown here is derived from an EMBL/GenBank/DDBJ whole genome shotgun (WGS) entry which is preliminary data.</text>
</comment>
<proteinExistence type="predicted"/>
<dbReference type="AlphaFoldDB" id="A0A511YH61"/>
<gene>
    <name evidence="1" type="ORF">CHA01nite_02750</name>
</gene>
<name>A0A511YH61_9FLAO</name>
<evidence type="ECO:0000313" key="1">
    <source>
        <dbReference type="EMBL" id="GEN74535.1"/>
    </source>
</evidence>
<evidence type="ECO:0008006" key="3">
    <source>
        <dbReference type="Google" id="ProtNLM"/>
    </source>
</evidence>
<dbReference type="Proteomes" id="UP000321863">
    <property type="component" value="Unassembled WGS sequence"/>
</dbReference>
<accession>A0A511YH61</accession>
<reference evidence="1 2" key="1">
    <citation type="submission" date="2019-07" db="EMBL/GenBank/DDBJ databases">
        <title>Whole genome shotgun sequence of Chryseobacterium hagamense NBRC 105253.</title>
        <authorList>
            <person name="Hosoyama A."/>
            <person name="Uohara A."/>
            <person name="Ohji S."/>
            <person name="Ichikawa N."/>
        </authorList>
    </citation>
    <scope>NUCLEOTIDE SEQUENCE [LARGE SCALE GENOMIC DNA]</scope>
    <source>
        <strain evidence="1 2">NBRC 105253</strain>
    </source>
</reference>
<dbReference type="EMBL" id="BJYJ01000001">
    <property type="protein sequence ID" value="GEN74535.1"/>
    <property type="molecule type" value="Genomic_DNA"/>
</dbReference>
<protein>
    <recommendedName>
        <fullName evidence="3">DUF1569 domain-containing protein</fullName>
    </recommendedName>
</protein>
<evidence type="ECO:0000313" key="2">
    <source>
        <dbReference type="Proteomes" id="UP000321863"/>
    </source>
</evidence>